<comment type="similarity">
    <text evidence="1">Belongs to the UPF0306 family.</text>
</comment>
<name>A0A0U1HRH9_YERRO</name>
<dbReference type="AlphaFoldDB" id="A0A0U1HRH9"/>
<dbReference type="NCBIfam" id="NF002900">
    <property type="entry name" value="PRK03467.1"/>
    <property type="match status" value="1"/>
</dbReference>
<evidence type="ECO:0000313" key="2">
    <source>
        <dbReference type="EMBL" id="CQI89229.1"/>
    </source>
</evidence>
<proteinExistence type="inferred from homology"/>
<dbReference type="PIRSF" id="PIRSF009554">
    <property type="entry name" value="UCP009554"/>
    <property type="match status" value="1"/>
</dbReference>
<organism evidence="2 3">
    <name type="scientific">Yersinia rohdei</name>
    <dbReference type="NCBI Taxonomy" id="29485"/>
    <lineage>
        <taxon>Bacteria</taxon>
        <taxon>Pseudomonadati</taxon>
        <taxon>Pseudomonadota</taxon>
        <taxon>Gammaproteobacteria</taxon>
        <taxon>Enterobacterales</taxon>
        <taxon>Yersiniaceae</taxon>
        <taxon>Yersinia</taxon>
    </lineage>
</organism>
<dbReference type="HAMAP" id="MF_00764">
    <property type="entry name" value="UPF0306"/>
    <property type="match status" value="1"/>
</dbReference>
<sequence length="156" mass="17498">MSDINNPDDLACITRFLRRQHVLTLCAGSGMDIWCANCFYVFDEAQMAVYLMTEKHTRHGELMQKNPQVVGTIATAPRTIALIKGIQYRGNITELTGEAAQAARQRYCRRFPVAKAASAPLWQITLLEIKMTNNTLGFGKKLYWQQSPSSLTPQGC</sequence>
<dbReference type="InterPro" id="IPR011194">
    <property type="entry name" value="UPF0306"/>
</dbReference>
<dbReference type="SUPFAM" id="SSF50475">
    <property type="entry name" value="FMN-binding split barrel"/>
    <property type="match status" value="1"/>
</dbReference>
<dbReference type="InterPro" id="IPR012349">
    <property type="entry name" value="Split_barrel_FMN-bd"/>
</dbReference>
<dbReference type="Gene3D" id="2.30.110.10">
    <property type="entry name" value="Electron Transport, Fmn-binding Protein, Chain A"/>
    <property type="match status" value="1"/>
</dbReference>
<dbReference type="Proteomes" id="UP000042054">
    <property type="component" value="Unassembled WGS sequence"/>
</dbReference>
<evidence type="ECO:0000256" key="1">
    <source>
        <dbReference type="HAMAP-Rule" id="MF_00764"/>
    </source>
</evidence>
<dbReference type="STRING" id="29485.CH64_3087"/>
<protein>
    <recommendedName>
        <fullName evidence="1">UPF0306 protein ERS008555_01485</fullName>
    </recommendedName>
</protein>
<accession>A0A0U1HRH9</accession>
<dbReference type="RefSeq" id="WP_050534834.1">
    <property type="nucleotide sequence ID" value="NZ_CTKE01000006.1"/>
</dbReference>
<evidence type="ECO:0000313" key="3">
    <source>
        <dbReference type="Proteomes" id="UP000042054"/>
    </source>
</evidence>
<gene>
    <name evidence="2" type="ORF">ERS008555_01485</name>
</gene>
<dbReference type="EMBL" id="CTKE01000006">
    <property type="protein sequence ID" value="CQI89229.1"/>
    <property type="molecule type" value="Genomic_DNA"/>
</dbReference>
<reference evidence="3" key="1">
    <citation type="submission" date="2015-03" db="EMBL/GenBank/DDBJ databases">
        <authorList>
            <consortium name="Pathogen Informatics"/>
            <person name="Murphy D."/>
        </authorList>
    </citation>
    <scope>NUCLEOTIDE SEQUENCE [LARGE SCALE GENOMIC DNA]</scope>
    <source>
        <strain evidence="3">68/02</strain>
    </source>
</reference>